<organism evidence="12 13">
    <name type="scientific">Mytilus coruscus</name>
    <name type="common">Sea mussel</name>
    <dbReference type="NCBI Taxonomy" id="42192"/>
    <lineage>
        <taxon>Eukaryota</taxon>
        <taxon>Metazoa</taxon>
        <taxon>Spiralia</taxon>
        <taxon>Lophotrochozoa</taxon>
        <taxon>Mollusca</taxon>
        <taxon>Bivalvia</taxon>
        <taxon>Autobranchia</taxon>
        <taxon>Pteriomorphia</taxon>
        <taxon>Mytilida</taxon>
        <taxon>Mytiloidea</taxon>
        <taxon>Mytilidae</taxon>
        <taxon>Mytilinae</taxon>
        <taxon>Mytilus</taxon>
    </lineage>
</organism>
<sequence>MSSGDADSTEKTESNPDEAVKPVEHVEDNTTLGKYWKAVKENVSDFTGWTYLLQYVEQENKLDDAREAYDAFFQHYAYCYGYWKKQADMEKRHGFTDKAIAVYETGVKAIPVCVELWLHYISFYITYFPDSIEDIRKLYERAIKAAGTDFRSDKLWDSYISWEKDLPNVTSLHDRVLTIPTQLYRHHYDSFKHHVETHHPKEILSLDDFLKLRKEIVNKTILTGDDDEHVMDEGPPAFIGPPGLEVPPGMEDTEGGKADTDEAIKLKDRLITTREVMYRKNEEEVSKRWNFEEAIKRPYFHVKPLERGQLKNWREYLDWEIQNGTHERVVVLFERCMIACALYEDFWMKYAKYMEDHSLDAVRTVYSRACKIHLPKKPYIHMAWASFEERQGNYDGAYDVLATLEKSVPGLIMVAMRRISLERRRGNLPTVEKFFKDYIENAASPEIASFYSIKYARFLLKIKVDPDAAREVFKQAIEKDMGNLKLYLQTLDLEYQCTPVDEEKVNILFESLLNCENFSLETKAKMSQRKLEFLEDFCSDIKKLKDAYDEHQKLMKDLHTERKKRSYDAANYTQSMSEEPPEKKQKSEPPTNGASESMSQSAGTEHGSYPYWGSYNNSSYAAGYGQHWTTYGSHYYP</sequence>
<keyword evidence="13" id="KW-1185">Reference proteome</keyword>
<evidence type="ECO:0000256" key="2">
    <source>
        <dbReference type="ARBA" id="ARBA00004123"/>
    </source>
</evidence>
<protein>
    <recommendedName>
        <fullName evidence="8">Pre-mRNA-processing factor 39</fullName>
    </recommendedName>
    <alternativeName>
        <fullName evidence="9">PRP39 homolog</fullName>
    </alternativeName>
</protein>
<dbReference type="PANTHER" id="PTHR17204">
    <property type="entry name" value="PRE-MRNA PROCESSING PROTEIN PRP39-RELATED"/>
    <property type="match status" value="1"/>
</dbReference>
<dbReference type="GO" id="GO:0000243">
    <property type="term" value="C:commitment complex"/>
    <property type="evidence" value="ECO:0007669"/>
    <property type="project" value="TreeGrafter"/>
</dbReference>
<dbReference type="PANTHER" id="PTHR17204:SF5">
    <property type="entry name" value="PRE-MRNA-PROCESSING FACTOR 39"/>
    <property type="match status" value="1"/>
</dbReference>
<dbReference type="GO" id="GO:0030627">
    <property type="term" value="F:pre-mRNA 5'-splice site binding"/>
    <property type="evidence" value="ECO:0007669"/>
    <property type="project" value="TreeGrafter"/>
</dbReference>
<dbReference type="Gene3D" id="1.25.40.10">
    <property type="entry name" value="Tetratricopeptide repeat domain"/>
    <property type="match status" value="2"/>
</dbReference>
<keyword evidence="5" id="KW-0508">mRNA splicing</keyword>
<keyword evidence="4" id="KW-0677">Repeat</keyword>
<dbReference type="InterPro" id="IPR059164">
    <property type="entry name" value="HAT_PRP39_C"/>
</dbReference>
<proteinExistence type="inferred from homology"/>
<dbReference type="FunFam" id="1.25.40.10:FF:000091">
    <property type="entry name" value="Pre-mRNA-processing factor 39"/>
    <property type="match status" value="1"/>
</dbReference>
<comment type="function">
    <text evidence="1">Involved in pre-mRNA splicing.</text>
</comment>
<dbReference type="OrthoDB" id="10265668at2759"/>
<dbReference type="Pfam" id="PF23240">
    <property type="entry name" value="HAT_PRP39_N"/>
    <property type="match status" value="1"/>
</dbReference>
<evidence type="ECO:0000256" key="11">
    <source>
        <dbReference type="SAM" id="MobiDB-lite"/>
    </source>
</evidence>
<keyword evidence="3" id="KW-0507">mRNA processing</keyword>
<name>A0A6J8D9W8_MYTCO</name>
<dbReference type="AlphaFoldDB" id="A0A6J8D9W8"/>
<dbReference type="InterPro" id="IPR011990">
    <property type="entry name" value="TPR-like_helical_dom_sf"/>
</dbReference>
<comment type="similarity">
    <text evidence="7">Belongs to the PRP39 family.</text>
</comment>
<feature type="region of interest" description="Disordered" evidence="11">
    <location>
        <begin position="1"/>
        <end position="24"/>
    </location>
</feature>
<dbReference type="Pfam" id="PF23241">
    <property type="entry name" value="HAT_PRP39_C"/>
    <property type="match status" value="1"/>
</dbReference>
<keyword evidence="10" id="KW-0175">Coiled coil</keyword>
<reference evidence="12 13" key="1">
    <citation type="submission" date="2020-06" db="EMBL/GenBank/DDBJ databases">
        <authorList>
            <person name="Li R."/>
            <person name="Bekaert M."/>
        </authorList>
    </citation>
    <scope>NUCLEOTIDE SEQUENCE [LARGE SCALE GENOMIC DNA]</scope>
    <source>
        <strain evidence="13">wild</strain>
    </source>
</reference>
<evidence type="ECO:0000256" key="1">
    <source>
        <dbReference type="ARBA" id="ARBA00003777"/>
    </source>
</evidence>
<dbReference type="SMART" id="SM00386">
    <property type="entry name" value="HAT"/>
    <property type="match status" value="6"/>
</dbReference>
<keyword evidence="6" id="KW-0539">Nucleus</keyword>
<dbReference type="FunFam" id="1.25.40.10:FF:000063">
    <property type="entry name" value="Pre-mRNA processing factor 39"/>
    <property type="match status" value="1"/>
</dbReference>
<evidence type="ECO:0000256" key="6">
    <source>
        <dbReference type="ARBA" id="ARBA00023242"/>
    </source>
</evidence>
<feature type="region of interest" description="Disordered" evidence="11">
    <location>
        <begin position="565"/>
        <end position="604"/>
    </location>
</feature>
<evidence type="ECO:0000256" key="8">
    <source>
        <dbReference type="ARBA" id="ARBA00067962"/>
    </source>
</evidence>
<evidence type="ECO:0000256" key="3">
    <source>
        <dbReference type="ARBA" id="ARBA00022664"/>
    </source>
</evidence>
<evidence type="ECO:0000313" key="13">
    <source>
        <dbReference type="Proteomes" id="UP000507470"/>
    </source>
</evidence>
<dbReference type="Proteomes" id="UP000507470">
    <property type="component" value="Unassembled WGS sequence"/>
</dbReference>
<evidence type="ECO:0000256" key="7">
    <source>
        <dbReference type="ARBA" id="ARBA00038019"/>
    </source>
</evidence>
<comment type="subcellular location">
    <subcellularLocation>
        <location evidence="2">Nucleus</location>
    </subcellularLocation>
</comment>
<evidence type="ECO:0000313" key="12">
    <source>
        <dbReference type="EMBL" id="CAC5404786.1"/>
    </source>
</evidence>
<feature type="compositionally biased region" description="Polar residues" evidence="11">
    <location>
        <begin position="592"/>
        <end position="603"/>
    </location>
</feature>
<evidence type="ECO:0000256" key="10">
    <source>
        <dbReference type="SAM" id="Coils"/>
    </source>
</evidence>
<feature type="coiled-coil region" evidence="10">
    <location>
        <begin position="534"/>
        <end position="561"/>
    </location>
</feature>
<dbReference type="GO" id="GO:0000395">
    <property type="term" value="P:mRNA 5'-splice site recognition"/>
    <property type="evidence" value="ECO:0007669"/>
    <property type="project" value="TreeGrafter"/>
</dbReference>
<accession>A0A6J8D9W8</accession>
<evidence type="ECO:0000256" key="9">
    <source>
        <dbReference type="ARBA" id="ARBA00080852"/>
    </source>
</evidence>
<dbReference type="GO" id="GO:0005685">
    <property type="term" value="C:U1 snRNP"/>
    <property type="evidence" value="ECO:0007669"/>
    <property type="project" value="TreeGrafter"/>
</dbReference>
<feature type="compositionally biased region" description="Basic and acidic residues" evidence="11">
    <location>
        <begin position="8"/>
        <end position="24"/>
    </location>
</feature>
<dbReference type="EMBL" id="CACVKT020007030">
    <property type="protein sequence ID" value="CAC5404786.1"/>
    <property type="molecule type" value="Genomic_DNA"/>
</dbReference>
<gene>
    <name evidence="12" type="ORF">MCOR_38536</name>
</gene>
<dbReference type="SUPFAM" id="SSF48452">
    <property type="entry name" value="TPR-like"/>
    <property type="match status" value="2"/>
</dbReference>
<dbReference type="InterPro" id="IPR003107">
    <property type="entry name" value="HAT"/>
</dbReference>
<evidence type="ECO:0000256" key="4">
    <source>
        <dbReference type="ARBA" id="ARBA00022737"/>
    </source>
</evidence>
<dbReference type="GO" id="GO:0071004">
    <property type="term" value="C:U2-type prespliceosome"/>
    <property type="evidence" value="ECO:0007669"/>
    <property type="project" value="TreeGrafter"/>
</dbReference>
<evidence type="ECO:0000256" key="5">
    <source>
        <dbReference type="ARBA" id="ARBA00023187"/>
    </source>
</evidence>